<feature type="compositionally biased region" description="Low complexity" evidence="2">
    <location>
        <begin position="57"/>
        <end position="72"/>
    </location>
</feature>
<evidence type="ECO:0000256" key="2">
    <source>
        <dbReference type="SAM" id="MobiDB-lite"/>
    </source>
</evidence>
<evidence type="ECO:0000256" key="1">
    <source>
        <dbReference type="ARBA" id="ARBA00023242"/>
    </source>
</evidence>
<dbReference type="SUPFAM" id="SSF57701">
    <property type="entry name" value="Zn2/Cys6 DNA-binding domain"/>
    <property type="match status" value="1"/>
</dbReference>
<gene>
    <name evidence="4" type="ORF">QBC38DRAFT_471648</name>
</gene>
<reference evidence="4" key="1">
    <citation type="journal article" date="2023" name="Mol. Phylogenet. Evol.">
        <title>Genome-scale phylogeny and comparative genomics of the fungal order Sordariales.</title>
        <authorList>
            <person name="Hensen N."/>
            <person name="Bonometti L."/>
            <person name="Westerberg I."/>
            <person name="Brannstrom I.O."/>
            <person name="Guillou S."/>
            <person name="Cros-Aarteil S."/>
            <person name="Calhoun S."/>
            <person name="Haridas S."/>
            <person name="Kuo A."/>
            <person name="Mondo S."/>
            <person name="Pangilinan J."/>
            <person name="Riley R."/>
            <person name="LaButti K."/>
            <person name="Andreopoulos B."/>
            <person name="Lipzen A."/>
            <person name="Chen C."/>
            <person name="Yan M."/>
            <person name="Daum C."/>
            <person name="Ng V."/>
            <person name="Clum A."/>
            <person name="Steindorff A."/>
            <person name="Ohm R.A."/>
            <person name="Martin F."/>
            <person name="Silar P."/>
            <person name="Natvig D.O."/>
            <person name="Lalanne C."/>
            <person name="Gautier V."/>
            <person name="Ament-Velasquez S.L."/>
            <person name="Kruys A."/>
            <person name="Hutchinson M.I."/>
            <person name="Powell A.J."/>
            <person name="Barry K."/>
            <person name="Miller A.N."/>
            <person name="Grigoriev I.V."/>
            <person name="Debuchy R."/>
            <person name="Gladieux P."/>
            <person name="Hiltunen Thoren M."/>
            <person name="Johannesson H."/>
        </authorList>
    </citation>
    <scope>NUCLEOTIDE SEQUENCE</scope>
    <source>
        <strain evidence="4">CBS 990.96</strain>
    </source>
</reference>
<evidence type="ECO:0000259" key="3">
    <source>
        <dbReference type="PROSITE" id="PS50048"/>
    </source>
</evidence>
<dbReference type="Pfam" id="PF00172">
    <property type="entry name" value="Zn_clus"/>
    <property type="match status" value="1"/>
</dbReference>
<accession>A0AAN7BU27</accession>
<sequence length="388" mass="42261">MSHRHSCERCRRQKVRCLRDSESGEKPSPGQSIQRCMRCAKAGAACVYNLRLRTRRPGTTSTKGKTGPPSSSVKVENSPSETTIEEEEASPQQMDFDSINWDHFSMFSPMDALPLDFEMNHHDSNNPEPMSAVSTLPAAERNEVFADGQWWNGVPTPPSSSPKIELGDNQLCTTDFLQRLTAQATTVSAQAMAATRLLLSPGSAPPTVLSVHVNEAFEGTKTLVRIVNDIAAVSSSCSSDNSDGSCKSLEIGALVLTTLSTHHHLLAFFKAICDSIERSVESVRDDKGNGSSLHGDGPPPTAQFTMVLQLLVHLSNRLDRSLFPVRPESPISPFSDPDEVQVGVVDLIGISSVAQVAQALVGAMPNNHVKLRQTIFQLQARMERLEIF</sequence>
<dbReference type="Proteomes" id="UP001301958">
    <property type="component" value="Unassembled WGS sequence"/>
</dbReference>
<feature type="compositionally biased region" description="Polar residues" evidence="2">
    <location>
        <begin position="73"/>
        <end position="82"/>
    </location>
</feature>
<dbReference type="InterPro" id="IPR036864">
    <property type="entry name" value="Zn2-C6_fun-type_DNA-bd_sf"/>
</dbReference>
<dbReference type="Gene3D" id="4.10.240.10">
    <property type="entry name" value="Zn(2)-C6 fungal-type DNA-binding domain"/>
    <property type="match status" value="1"/>
</dbReference>
<name>A0AAN7BU27_9PEZI</name>
<feature type="region of interest" description="Disordered" evidence="2">
    <location>
        <begin position="56"/>
        <end position="92"/>
    </location>
</feature>
<feature type="domain" description="Zn(2)-C6 fungal-type" evidence="3">
    <location>
        <begin position="6"/>
        <end position="48"/>
    </location>
</feature>
<dbReference type="SMART" id="SM00066">
    <property type="entry name" value="GAL4"/>
    <property type="match status" value="1"/>
</dbReference>
<comment type="caution">
    <text evidence="4">The sequence shown here is derived from an EMBL/GenBank/DDBJ whole genome shotgun (WGS) entry which is preliminary data.</text>
</comment>
<keyword evidence="1" id="KW-0539">Nucleus</keyword>
<dbReference type="PROSITE" id="PS50048">
    <property type="entry name" value="ZN2_CY6_FUNGAL_2"/>
    <property type="match status" value="1"/>
</dbReference>
<keyword evidence="5" id="KW-1185">Reference proteome</keyword>
<evidence type="ECO:0000313" key="5">
    <source>
        <dbReference type="Proteomes" id="UP001301958"/>
    </source>
</evidence>
<dbReference type="GO" id="GO:0000981">
    <property type="term" value="F:DNA-binding transcription factor activity, RNA polymerase II-specific"/>
    <property type="evidence" value="ECO:0007669"/>
    <property type="project" value="InterPro"/>
</dbReference>
<dbReference type="GO" id="GO:0008270">
    <property type="term" value="F:zinc ion binding"/>
    <property type="evidence" value="ECO:0007669"/>
    <property type="project" value="InterPro"/>
</dbReference>
<organism evidence="4 5">
    <name type="scientific">Podospora fimiseda</name>
    <dbReference type="NCBI Taxonomy" id="252190"/>
    <lineage>
        <taxon>Eukaryota</taxon>
        <taxon>Fungi</taxon>
        <taxon>Dikarya</taxon>
        <taxon>Ascomycota</taxon>
        <taxon>Pezizomycotina</taxon>
        <taxon>Sordariomycetes</taxon>
        <taxon>Sordariomycetidae</taxon>
        <taxon>Sordariales</taxon>
        <taxon>Podosporaceae</taxon>
        <taxon>Podospora</taxon>
    </lineage>
</organism>
<protein>
    <recommendedName>
        <fullName evidence="3">Zn(2)-C6 fungal-type domain-containing protein</fullName>
    </recommendedName>
</protein>
<evidence type="ECO:0000313" key="4">
    <source>
        <dbReference type="EMBL" id="KAK4229589.1"/>
    </source>
</evidence>
<dbReference type="InterPro" id="IPR001138">
    <property type="entry name" value="Zn2Cys6_DnaBD"/>
</dbReference>
<dbReference type="EMBL" id="MU865306">
    <property type="protein sequence ID" value="KAK4229589.1"/>
    <property type="molecule type" value="Genomic_DNA"/>
</dbReference>
<reference evidence="4" key="2">
    <citation type="submission" date="2023-05" db="EMBL/GenBank/DDBJ databases">
        <authorList>
            <consortium name="Lawrence Berkeley National Laboratory"/>
            <person name="Steindorff A."/>
            <person name="Hensen N."/>
            <person name="Bonometti L."/>
            <person name="Westerberg I."/>
            <person name="Brannstrom I.O."/>
            <person name="Guillou S."/>
            <person name="Cros-Aarteil S."/>
            <person name="Calhoun S."/>
            <person name="Haridas S."/>
            <person name="Kuo A."/>
            <person name="Mondo S."/>
            <person name="Pangilinan J."/>
            <person name="Riley R."/>
            <person name="Labutti K."/>
            <person name="Andreopoulos B."/>
            <person name="Lipzen A."/>
            <person name="Chen C."/>
            <person name="Yanf M."/>
            <person name="Daum C."/>
            <person name="Ng V."/>
            <person name="Clum A."/>
            <person name="Ohm R."/>
            <person name="Martin F."/>
            <person name="Silar P."/>
            <person name="Natvig D."/>
            <person name="Lalanne C."/>
            <person name="Gautier V."/>
            <person name="Ament-Velasquez S.L."/>
            <person name="Kruys A."/>
            <person name="Hutchinson M.I."/>
            <person name="Powell A.J."/>
            <person name="Barry K."/>
            <person name="Miller A.N."/>
            <person name="Grigoriev I.V."/>
            <person name="Debuchy R."/>
            <person name="Gladieux P."/>
            <person name="Thoren M.H."/>
            <person name="Johannesson H."/>
        </authorList>
    </citation>
    <scope>NUCLEOTIDE SEQUENCE</scope>
    <source>
        <strain evidence="4">CBS 990.96</strain>
    </source>
</reference>
<dbReference type="CDD" id="cd00067">
    <property type="entry name" value="GAL4"/>
    <property type="match status" value="1"/>
</dbReference>
<proteinExistence type="predicted"/>
<dbReference type="AlphaFoldDB" id="A0AAN7BU27"/>